<organism evidence="8 9">
    <name type="scientific">Rhodotorula diobovata</name>
    <dbReference type="NCBI Taxonomy" id="5288"/>
    <lineage>
        <taxon>Eukaryota</taxon>
        <taxon>Fungi</taxon>
        <taxon>Dikarya</taxon>
        <taxon>Basidiomycota</taxon>
        <taxon>Pucciniomycotina</taxon>
        <taxon>Microbotryomycetes</taxon>
        <taxon>Sporidiobolales</taxon>
        <taxon>Sporidiobolaceae</taxon>
        <taxon>Rhodotorula</taxon>
    </lineage>
</organism>
<dbReference type="InterPro" id="IPR029479">
    <property type="entry name" value="Nitroreductase"/>
</dbReference>
<comment type="similarity">
    <text evidence="3">Belongs to the nitroreductase family.</text>
</comment>
<dbReference type="Proteomes" id="UP000311382">
    <property type="component" value="Unassembled WGS sequence"/>
</dbReference>
<proteinExistence type="inferred from homology"/>
<dbReference type="InterPro" id="IPR033877">
    <property type="entry name" value="Frm2/Hbn1"/>
</dbReference>
<protein>
    <submittedName>
        <fullName evidence="8">Nitroreductase-like protein</fullName>
    </submittedName>
</protein>
<dbReference type="GO" id="GO:0005634">
    <property type="term" value="C:nucleus"/>
    <property type="evidence" value="ECO:0007669"/>
    <property type="project" value="UniProtKB-SubCell"/>
</dbReference>
<dbReference type="PANTHER" id="PTHR43035">
    <property type="entry name" value="FATTY ACID REPRESSION MUTANT PROTEIN 2-RELATED"/>
    <property type="match status" value="1"/>
</dbReference>
<evidence type="ECO:0000313" key="9">
    <source>
        <dbReference type="Proteomes" id="UP000311382"/>
    </source>
</evidence>
<comment type="subcellular location">
    <subcellularLocation>
        <location evidence="2">Cytoplasm</location>
    </subcellularLocation>
    <subcellularLocation>
        <location evidence="1">Nucleus</location>
    </subcellularLocation>
</comment>
<evidence type="ECO:0000256" key="3">
    <source>
        <dbReference type="ARBA" id="ARBA00007118"/>
    </source>
</evidence>
<keyword evidence="6" id="KW-0539">Nucleus</keyword>
<dbReference type="Pfam" id="PF00881">
    <property type="entry name" value="Nitroreductase"/>
    <property type="match status" value="1"/>
</dbReference>
<evidence type="ECO:0000256" key="6">
    <source>
        <dbReference type="ARBA" id="ARBA00023242"/>
    </source>
</evidence>
<dbReference type="AlphaFoldDB" id="A0A5C5G7A3"/>
<dbReference type="EMBL" id="SOZI01000004">
    <property type="protein sequence ID" value="TNY24274.1"/>
    <property type="molecule type" value="Genomic_DNA"/>
</dbReference>
<evidence type="ECO:0000313" key="8">
    <source>
        <dbReference type="EMBL" id="TNY24274.1"/>
    </source>
</evidence>
<accession>A0A5C5G7A3</accession>
<dbReference type="CDD" id="cd02140">
    <property type="entry name" value="Frm2-like"/>
    <property type="match status" value="1"/>
</dbReference>
<evidence type="ECO:0000259" key="7">
    <source>
        <dbReference type="Pfam" id="PF00881"/>
    </source>
</evidence>
<evidence type="ECO:0000256" key="4">
    <source>
        <dbReference type="ARBA" id="ARBA00022490"/>
    </source>
</evidence>
<keyword evidence="5" id="KW-0560">Oxidoreductase</keyword>
<dbReference type="Gene3D" id="3.40.109.10">
    <property type="entry name" value="NADH Oxidase"/>
    <property type="match status" value="1"/>
</dbReference>
<sequence>MLSLSASLRTTLASPLRVSARTALRPVPLPLRLLPTTLRTFSMSATYAAPATSSADSTSFLDAVQARRTVYALSKSSPISNDRIVELVNFAVKHCPSSFNSQSTRALVVLGDHHDKVWQIAKDKIKAIVPAENWPASEQRLNGFQNAYGTVLMFEDQAVVKGLQDNIPLYAEHFPTWAEHAHGLTVFTIWTALSAEGLGASLQHYNPLIDADVAKEFSLPESWKLRAQLVFGKPEAPAGDKEFKPLVDRVKVFQ</sequence>
<keyword evidence="4" id="KW-0963">Cytoplasm</keyword>
<dbReference type="STRING" id="5288.A0A5C5G7A3"/>
<dbReference type="InterPro" id="IPR000415">
    <property type="entry name" value="Nitroreductase-like"/>
</dbReference>
<reference evidence="8 9" key="1">
    <citation type="submission" date="2019-03" db="EMBL/GenBank/DDBJ databases">
        <title>Rhodosporidium diobovatum UCD-FST 08-225 genome sequencing, assembly, and annotation.</title>
        <authorList>
            <person name="Fakankun I.U."/>
            <person name="Fristensky B."/>
            <person name="Levin D.B."/>
        </authorList>
    </citation>
    <scope>NUCLEOTIDE SEQUENCE [LARGE SCALE GENOMIC DNA]</scope>
    <source>
        <strain evidence="8 9">UCD-FST 08-225</strain>
    </source>
</reference>
<dbReference type="GO" id="GO:0016491">
    <property type="term" value="F:oxidoreductase activity"/>
    <property type="evidence" value="ECO:0007669"/>
    <property type="project" value="UniProtKB-KW"/>
</dbReference>
<name>A0A5C5G7A3_9BASI</name>
<feature type="domain" description="Nitroreductase" evidence="7">
    <location>
        <begin position="65"/>
        <end position="233"/>
    </location>
</feature>
<keyword evidence="9" id="KW-1185">Reference proteome</keyword>
<evidence type="ECO:0000256" key="2">
    <source>
        <dbReference type="ARBA" id="ARBA00004496"/>
    </source>
</evidence>
<dbReference type="SUPFAM" id="SSF55469">
    <property type="entry name" value="FMN-dependent nitroreductase-like"/>
    <property type="match status" value="1"/>
</dbReference>
<gene>
    <name evidence="8" type="ORF">DMC30DRAFT_193989</name>
</gene>
<dbReference type="GO" id="GO:0034599">
    <property type="term" value="P:cellular response to oxidative stress"/>
    <property type="evidence" value="ECO:0007669"/>
    <property type="project" value="InterPro"/>
</dbReference>
<evidence type="ECO:0000256" key="5">
    <source>
        <dbReference type="ARBA" id="ARBA00023002"/>
    </source>
</evidence>
<dbReference type="GO" id="GO:0005737">
    <property type="term" value="C:cytoplasm"/>
    <property type="evidence" value="ECO:0007669"/>
    <property type="project" value="UniProtKB-SubCell"/>
</dbReference>
<dbReference type="OrthoDB" id="2138173at2759"/>
<dbReference type="FunFam" id="3.40.109.10:FF:000001">
    <property type="entry name" value="Nitroreductase family"/>
    <property type="match status" value="1"/>
</dbReference>
<evidence type="ECO:0000256" key="1">
    <source>
        <dbReference type="ARBA" id="ARBA00004123"/>
    </source>
</evidence>
<comment type="caution">
    <text evidence="8">The sequence shown here is derived from an EMBL/GenBank/DDBJ whole genome shotgun (WGS) entry which is preliminary data.</text>
</comment>
<dbReference type="PANTHER" id="PTHR43035:SF1">
    <property type="entry name" value="FATTY ACID REPRESSION MUTANT PROTEIN 2-RELATED"/>
    <property type="match status" value="1"/>
</dbReference>